<dbReference type="InterPro" id="IPR024053">
    <property type="entry name" value="VHL_beta_dom"/>
</dbReference>
<evidence type="ECO:0000313" key="5">
    <source>
        <dbReference type="Proteomes" id="UP000647017"/>
    </source>
</evidence>
<feature type="region of interest" description="Disordered" evidence="1">
    <location>
        <begin position="1"/>
        <end position="61"/>
    </location>
</feature>
<reference evidence="4 5" key="1">
    <citation type="submission" date="2021-01" db="EMBL/GenBank/DDBJ databases">
        <title>Whole genome shotgun sequence of Verrucosispora andamanensis NBRC 109075.</title>
        <authorList>
            <person name="Komaki H."/>
            <person name="Tamura T."/>
        </authorList>
    </citation>
    <scope>NUCLEOTIDE SEQUENCE [LARGE SCALE GENOMIC DNA]</scope>
    <source>
        <strain evidence="4 5">NBRC 109075</strain>
    </source>
</reference>
<feature type="compositionally biased region" description="Pro residues" evidence="1">
    <location>
        <begin position="168"/>
        <end position="202"/>
    </location>
</feature>
<feature type="region of interest" description="Disordered" evidence="1">
    <location>
        <begin position="108"/>
        <end position="207"/>
    </location>
</feature>
<evidence type="ECO:0000256" key="1">
    <source>
        <dbReference type="SAM" id="MobiDB-lite"/>
    </source>
</evidence>
<keyword evidence="2" id="KW-0812">Transmembrane</keyword>
<dbReference type="InterPro" id="IPR036208">
    <property type="entry name" value="VHL_sf"/>
</dbReference>
<feature type="domain" description="von Hippel-Lindau disease tumour suppressor beta" evidence="3">
    <location>
        <begin position="216"/>
        <end position="276"/>
    </location>
</feature>
<dbReference type="Proteomes" id="UP000647017">
    <property type="component" value="Unassembled WGS sequence"/>
</dbReference>
<keyword evidence="2" id="KW-0472">Membrane</keyword>
<dbReference type="Pfam" id="PF01847">
    <property type="entry name" value="VHL"/>
    <property type="match status" value="1"/>
</dbReference>
<feature type="transmembrane region" description="Helical" evidence="2">
    <location>
        <begin position="80"/>
        <end position="100"/>
    </location>
</feature>
<organism evidence="4 5">
    <name type="scientific">Micromonospora andamanensis</name>
    <dbReference type="NCBI Taxonomy" id="1287068"/>
    <lineage>
        <taxon>Bacteria</taxon>
        <taxon>Bacillati</taxon>
        <taxon>Actinomycetota</taxon>
        <taxon>Actinomycetes</taxon>
        <taxon>Micromonosporales</taxon>
        <taxon>Micromonosporaceae</taxon>
        <taxon>Micromonospora</taxon>
    </lineage>
</organism>
<dbReference type="Gene3D" id="2.60.40.780">
    <property type="entry name" value="von Hippel-Lindau disease tumour suppressor, beta domain"/>
    <property type="match status" value="1"/>
</dbReference>
<evidence type="ECO:0000259" key="3">
    <source>
        <dbReference type="Pfam" id="PF01847"/>
    </source>
</evidence>
<protein>
    <recommendedName>
        <fullName evidence="3">von Hippel-Lindau disease tumour suppressor beta domain-containing protein</fullName>
    </recommendedName>
</protein>
<accession>A0ABQ4HRV7</accession>
<evidence type="ECO:0000256" key="2">
    <source>
        <dbReference type="SAM" id="Phobius"/>
    </source>
</evidence>
<feature type="compositionally biased region" description="Pro residues" evidence="1">
    <location>
        <begin position="35"/>
        <end position="45"/>
    </location>
</feature>
<feature type="compositionally biased region" description="Basic and acidic residues" evidence="1">
    <location>
        <begin position="1"/>
        <end position="16"/>
    </location>
</feature>
<dbReference type="RefSeq" id="WP_239098913.1">
    <property type="nucleotide sequence ID" value="NZ_BOOZ01000005.1"/>
</dbReference>
<feature type="compositionally biased region" description="Low complexity" evidence="1">
    <location>
        <begin position="131"/>
        <end position="153"/>
    </location>
</feature>
<gene>
    <name evidence="4" type="ORF">Van01_14700</name>
</gene>
<evidence type="ECO:0000313" key="4">
    <source>
        <dbReference type="EMBL" id="GIJ08256.1"/>
    </source>
</evidence>
<name>A0ABQ4HRV7_9ACTN</name>
<dbReference type="EMBL" id="BOOZ01000005">
    <property type="protein sequence ID" value="GIJ08256.1"/>
    <property type="molecule type" value="Genomic_DNA"/>
</dbReference>
<proteinExistence type="predicted"/>
<keyword evidence="5" id="KW-1185">Reference proteome</keyword>
<dbReference type="SUPFAM" id="SSF49468">
    <property type="entry name" value="VHL"/>
    <property type="match status" value="1"/>
</dbReference>
<sequence>MTQSPDHERPRVEPRLRVGPWLFDPRSRARQLPARPVPRALPPAPAAGDDGPLTPPPPVREPAVALAPAHRAPGRMSHRLMLAGVAAAVLGLMLTALWPATEPPTVAAPDVPSDWIPPQPGGPGSNLDGVASADALSPSTPAASSSVGGVSSSRPQLSRRATPIPSATRPPSPTGPPRPSARPTPSPSRSAGPPPTTRPPEPAHLTPLPAWREHDLRSVSGGSETSIEFVNLRQRSVIVYWLDHRGHRRQYAVLQPRESYRQHTYVGHPWVVTDRRGHALVCFEPTRAPARAVIR</sequence>
<comment type="caution">
    <text evidence="4">The sequence shown here is derived from an EMBL/GenBank/DDBJ whole genome shotgun (WGS) entry which is preliminary data.</text>
</comment>
<keyword evidence="2" id="KW-1133">Transmembrane helix</keyword>
<dbReference type="InterPro" id="IPR037140">
    <property type="entry name" value="VHL_beta_dom_sf"/>
</dbReference>